<dbReference type="OrthoDB" id="2286242at2759"/>
<accession>A0A9Q1H707</accession>
<evidence type="ECO:0000313" key="1">
    <source>
        <dbReference type="EMBL" id="KAJ8037947.1"/>
    </source>
</evidence>
<comment type="caution">
    <text evidence="1">The sequence shown here is derived from an EMBL/GenBank/DDBJ whole genome shotgun (WGS) entry which is preliminary data.</text>
</comment>
<dbReference type="AlphaFoldDB" id="A0A9Q1H707"/>
<dbReference type="Proteomes" id="UP001152320">
    <property type="component" value="Chromosome 8"/>
</dbReference>
<gene>
    <name evidence="1" type="ORF">HOLleu_18897</name>
</gene>
<protein>
    <submittedName>
        <fullName evidence="1">Uncharacterized protein</fullName>
    </submittedName>
</protein>
<organism evidence="1 2">
    <name type="scientific">Holothuria leucospilota</name>
    <name type="common">Black long sea cucumber</name>
    <name type="synonym">Mertensiothuria leucospilota</name>
    <dbReference type="NCBI Taxonomy" id="206669"/>
    <lineage>
        <taxon>Eukaryota</taxon>
        <taxon>Metazoa</taxon>
        <taxon>Echinodermata</taxon>
        <taxon>Eleutherozoa</taxon>
        <taxon>Echinozoa</taxon>
        <taxon>Holothuroidea</taxon>
        <taxon>Aspidochirotacea</taxon>
        <taxon>Aspidochirotida</taxon>
        <taxon>Holothuriidae</taxon>
        <taxon>Holothuria</taxon>
    </lineage>
</organism>
<proteinExistence type="predicted"/>
<dbReference type="EMBL" id="JAIZAY010000008">
    <property type="protein sequence ID" value="KAJ8037947.1"/>
    <property type="molecule type" value="Genomic_DNA"/>
</dbReference>
<reference evidence="1" key="1">
    <citation type="submission" date="2021-10" db="EMBL/GenBank/DDBJ databases">
        <title>Tropical sea cucumber genome reveals ecological adaptation and Cuvierian tubules defense mechanism.</title>
        <authorList>
            <person name="Chen T."/>
        </authorList>
    </citation>
    <scope>NUCLEOTIDE SEQUENCE</scope>
    <source>
        <strain evidence="1">Nanhai2018</strain>
        <tissue evidence="1">Muscle</tissue>
    </source>
</reference>
<sequence length="158" mass="18052">MINFKLDTGTHCNVILPSALKSIKHVKLQRSRMHLITYSEHTIQPVGQCILLCEHMQESCKNFYYTLSFQVTEGTNKPLLGLKACTTQGLIKRVDVMNSSPKTEVQEKNKDVFTGLGYLPGKVSLKVKFHSIPVVHPPRKLPIAYRNDMKEELKRMKK</sequence>
<evidence type="ECO:0000313" key="2">
    <source>
        <dbReference type="Proteomes" id="UP001152320"/>
    </source>
</evidence>
<name>A0A9Q1H707_HOLLE</name>
<keyword evidence="2" id="KW-1185">Reference proteome</keyword>